<keyword evidence="11" id="KW-1185">Reference proteome</keyword>
<dbReference type="EMBL" id="ML122262">
    <property type="protein sequence ID" value="RPD61232.1"/>
    <property type="molecule type" value="Genomic_DNA"/>
</dbReference>
<evidence type="ECO:0000256" key="5">
    <source>
        <dbReference type="ARBA" id="ARBA00022723"/>
    </source>
</evidence>
<evidence type="ECO:0000256" key="9">
    <source>
        <dbReference type="SAM" id="MobiDB-lite"/>
    </source>
</evidence>
<evidence type="ECO:0000313" key="10">
    <source>
        <dbReference type="EMBL" id="RPD61232.1"/>
    </source>
</evidence>
<dbReference type="OrthoDB" id="1470350at2759"/>
<evidence type="ECO:0000256" key="6">
    <source>
        <dbReference type="ARBA" id="ARBA00023002"/>
    </source>
</evidence>
<protein>
    <submittedName>
        <fullName evidence="10">Cytochrome P450</fullName>
    </submittedName>
</protein>
<dbReference type="STRING" id="1328759.A0A5C2SBQ2"/>
<dbReference type="GO" id="GO:0004497">
    <property type="term" value="F:monooxygenase activity"/>
    <property type="evidence" value="ECO:0007669"/>
    <property type="project" value="UniProtKB-KW"/>
</dbReference>
<organism evidence="10 11">
    <name type="scientific">Lentinus tigrinus ALCF2SS1-6</name>
    <dbReference type="NCBI Taxonomy" id="1328759"/>
    <lineage>
        <taxon>Eukaryota</taxon>
        <taxon>Fungi</taxon>
        <taxon>Dikarya</taxon>
        <taxon>Basidiomycota</taxon>
        <taxon>Agaricomycotina</taxon>
        <taxon>Agaricomycetes</taxon>
        <taxon>Polyporales</taxon>
        <taxon>Polyporaceae</taxon>
        <taxon>Lentinus</taxon>
    </lineage>
</organism>
<comment type="pathway">
    <text evidence="2">Secondary metabolite biosynthesis.</text>
</comment>
<name>A0A5C2SBQ2_9APHY</name>
<evidence type="ECO:0000256" key="4">
    <source>
        <dbReference type="ARBA" id="ARBA00022617"/>
    </source>
</evidence>
<dbReference type="GO" id="GO:0016705">
    <property type="term" value="F:oxidoreductase activity, acting on paired donors, with incorporation or reduction of molecular oxygen"/>
    <property type="evidence" value="ECO:0007669"/>
    <property type="project" value="InterPro"/>
</dbReference>
<proteinExistence type="inferred from homology"/>
<dbReference type="AlphaFoldDB" id="A0A5C2SBQ2"/>
<keyword evidence="6" id="KW-0560">Oxidoreductase</keyword>
<feature type="region of interest" description="Disordered" evidence="9">
    <location>
        <begin position="21"/>
        <end position="40"/>
    </location>
</feature>
<dbReference type="GO" id="GO:0020037">
    <property type="term" value="F:heme binding"/>
    <property type="evidence" value="ECO:0007669"/>
    <property type="project" value="InterPro"/>
</dbReference>
<dbReference type="Proteomes" id="UP000313359">
    <property type="component" value="Unassembled WGS sequence"/>
</dbReference>
<evidence type="ECO:0000256" key="7">
    <source>
        <dbReference type="ARBA" id="ARBA00023004"/>
    </source>
</evidence>
<dbReference type="InterPro" id="IPR036396">
    <property type="entry name" value="Cyt_P450_sf"/>
</dbReference>
<reference evidence="10" key="1">
    <citation type="journal article" date="2018" name="Genome Biol. Evol.">
        <title>Genomics and development of Lentinus tigrinus, a white-rot wood-decaying mushroom with dimorphic fruiting bodies.</title>
        <authorList>
            <person name="Wu B."/>
            <person name="Xu Z."/>
            <person name="Knudson A."/>
            <person name="Carlson A."/>
            <person name="Chen N."/>
            <person name="Kovaka S."/>
            <person name="LaButti K."/>
            <person name="Lipzen A."/>
            <person name="Pennachio C."/>
            <person name="Riley R."/>
            <person name="Schakwitz W."/>
            <person name="Umezawa K."/>
            <person name="Ohm R.A."/>
            <person name="Grigoriev I.V."/>
            <person name="Nagy L.G."/>
            <person name="Gibbons J."/>
            <person name="Hibbett D."/>
        </authorList>
    </citation>
    <scope>NUCLEOTIDE SEQUENCE [LARGE SCALE GENOMIC DNA]</scope>
    <source>
        <strain evidence="10">ALCF2SS1-6</strain>
    </source>
</reference>
<feature type="region of interest" description="Disordered" evidence="9">
    <location>
        <begin position="249"/>
        <end position="268"/>
    </location>
</feature>
<dbReference type="InterPro" id="IPR050121">
    <property type="entry name" value="Cytochrome_P450_monoxygenase"/>
</dbReference>
<keyword evidence="8" id="KW-0503">Monooxygenase</keyword>
<accession>A0A5C2SBQ2</accession>
<dbReference type="Gene3D" id="1.10.630.10">
    <property type="entry name" value="Cytochrome P450"/>
    <property type="match status" value="2"/>
</dbReference>
<evidence type="ECO:0000256" key="3">
    <source>
        <dbReference type="ARBA" id="ARBA00010617"/>
    </source>
</evidence>
<dbReference type="InterPro" id="IPR001128">
    <property type="entry name" value="Cyt_P450"/>
</dbReference>
<dbReference type="SUPFAM" id="SSF48264">
    <property type="entry name" value="Cytochrome P450"/>
    <property type="match status" value="1"/>
</dbReference>
<sequence>MTQEANATMRRIGMELIEQRRAGVSEKAEQPASESEKAGAIEGDKTMLDRDLRSVLIRSNISEVPTQRMSINEILCQISTFLAAGHETRSSSLTWTLYGLARSPSVQAKLRKELRAVHLPAPLSSDPQLSPPSQHFPPHVEYTYIAARIRIRIHLHLHISVPIRTHIKIQARTDAPDSDPSLLDHISLLAAALPRRRRARVAPITTTTHMASADDVIPSPRRSSTAAARGRTCTEIRWGPDAEAFRPERWLEEEEGAESETGLKREGEGRRRVQGLWGNMLTFGGGTPVISWLG</sequence>
<keyword evidence="7" id="KW-0408">Iron</keyword>
<evidence type="ECO:0000256" key="8">
    <source>
        <dbReference type="ARBA" id="ARBA00023033"/>
    </source>
</evidence>
<gene>
    <name evidence="10" type="ORF">L227DRAFT_610280</name>
</gene>
<comment type="cofactor">
    <cofactor evidence="1">
        <name>heme</name>
        <dbReference type="ChEBI" id="CHEBI:30413"/>
    </cofactor>
</comment>
<evidence type="ECO:0000256" key="1">
    <source>
        <dbReference type="ARBA" id="ARBA00001971"/>
    </source>
</evidence>
<keyword evidence="5" id="KW-0479">Metal-binding</keyword>
<keyword evidence="4" id="KW-0349">Heme</keyword>
<dbReference type="PANTHER" id="PTHR24305">
    <property type="entry name" value="CYTOCHROME P450"/>
    <property type="match status" value="1"/>
</dbReference>
<dbReference type="PANTHER" id="PTHR24305:SF166">
    <property type="entry name" value="CYTOCHROME P450 12A4, MITOCHONDRIAL-RELATED"/>
    <property type="match status" value="1"/>
</dbReference>
<evidence type="ECO:0000313" key="11">
    <source>
        <dbReference type="Proteomes" id="UP000313359"/>
    </source>
</evidence>
<evidence type="ECO:0000256" key="2">
    <source>
        <dbReference type="ARBA" id="ARBA00005179"/>
    </source>
</evidence>
<comment type="similarity">
    <text evidence="3">Belongs to the cytochrome P450 family.</text>
</comment>
<dbReference type="Pfam" id="PF00067">
    <property type="entry name" value="p450"/>
    <property type="match status" value="1"/>
</dbReference>
<dbReference type="GO" id="GO:0005506">
    <property type="term" value="F:iron ion binding"/>
    <property type="evidence" value="ECO:0007669"/>
    <property type="project" value="InterPro"/>
</dbReference>